<sequence>MDTGRLRRPRLRADYQPVLCSGPEGAYLVVVGEHRNLLIDDPATVALTPLLDGTRTVERLAALVADRHPMAAVASGLRRLAGLELLADGPAGTRTAVAAGWDARGVAPDAAEQWTATGRVLLVDAGSPVTASIADRLAPMVGRVQVVAADDPDLRAILAGADQIVVAPGSYVDDRLSLVNDACLSAGRPWTLIRAHGSVLVLGPHLIPGSTGCWSCLRQRWLENEQVENYLAGQGDAGRRVTVARAVLPGTVATAVGLLAAELPVLAVAGRSPRITGRMITLDSRDLTTSEHELIRQPQCPACGDPGLTRAADPRITLAAAAATDVDGGTRTASTAEVEQRLTRHVSRYLGVVTRLDPLTGPDDLTQSWISGHNFAVARHPAGLRKSLRGLSGGKGRTVAQAKVSAIAEAIERYSGVWRDDRPVRRAAYADLDPATTVHPRDLLLFSDKQYANRGHSNAGGGHFHRVPVPLADDQPLDWSTAWSLTHDAPRDVPAAYCWYGHPDIAALDVCAPDSNGCSAGNTLAEAILQGLGELVERDSVALWWYHRSRLPGVDLASFADPWIDALQAHYEDALGRELWALDLTADLGMPAYAAVSRHLERPTEDVIVGFGSHLDPATALGRALTELNQFLPIVARFVGGNTRYGITDPDTVAWYRTVRVADQPWLTPDPQLPPSTVHTHDRAGTGDVAGDVRHCVDRLRRAGLEVIVLDQSRPDLDLAVVKVMVPGLRHFWRRLGPGRLWDVPAALARTPRAPGEDSINPLNVFF</sequence>
<dbReference type="PANTHER" id="PTHR37809:SF1">
    <property type="entry name" value="RIBOSOMAL PROTEIN S12 METHYLTHIOTRANSFERASE ACCESSORY FACTOR YCAO"/>
    <property type="match status" value="1"/>
</dbReference>
<dbReference type="GO" id="GO:0005840">
    <property type="term" value="C:ribosome"/>
    <property type="evidence" value="ECO:0007669"/>
    <property type="project" value="UniProtKB-KW"/>
</dbReference>
<protein>
    <submittedName>
        <fullName evidence="2">Ribosomal protein S12 methylthiotransferase accessory factor</fullName>
    </submittedName>
</protein>
<dbReference type="AlphaFoldDB" id="A0A239HFQ0"/>
<dbReference type="GO" id="GO:0008641">
    <property type="term" value="F:ubiquitin-like modifier activating enzyme activity"/>
    <property type="evidence" value="ECO:0007669"/>
    <property type="project" value="InterPro"/>
</dbReference>
<dbReference type="Gene3D" id="3.30.40.250">
    <property type="match status" value="1"/>
</dbReference>
<dbReference type="InterPro" id="IPR022291">
    <property type="entry name" value="Bacteriocin_synth_cyclodeHase"/>
</dbReference>
<dbReference type="Gene3D" id="3.40.50.720">
    <property type="entry name" value="NAD(P)-binding Rossmann-like Domain"/>
    <property type="match status" value="1"/>
</dbReference>
<name>A0A239HFQ0_9ACTN</name>
<dbReference type="Gene3D" id="3.30.160.660">
    <property type="match status" value="1"/>
</dbReference>
<keyword evidence="2" id="KW-0687">Ribonucleoprotein</keyword>
<keyword evidence="2" id="KW-0689">Ribosomal protein</keyword>
<feature type="domain" description="YcaO" evidence="1">
    <location>
        <begin position="394"/>
        <end position="767"/>
    </location>
</feature>
<dbReference type="PROSITE" id="PS51664">
    <property type="entry name" value="YCAO"/>
    <property type="match status" value="1"/>
</dbReference>
<dbReference type="Gene3D" id="3.30.1330.230">
    <property type="match status" value="1"/>
</dbReference>
<dbReference type="RefSeq" id="WP_089298092.1">
    <property type="nucleotide sequence ID" value="NZ_BOMU01000101.1"/>
</dbReference>
<evidence type="ECO:0000259" key="1">
    <source>
        <dbReference type="PROSITE" id="PS51664"/>
    </source>
</evidence>
<accession>A0A239HFQ0</accession>
<dbReference type="EMBL" id="FZNR01000024">
    <property type="protein sequence ID" value="SNS79878.1"/>
    <property type="molecule type" value="Genomic_DNA"/>
</dbReference>
<dbReference type="GO" id="GO:0016740">
    <property type="term" value="F:transferase activity"/>
    <property type="evidence" value="ECO:0007669"/>
    <property type="project" value="UniProtKB-KW"/>
</dbReference>
<gene>
    <name evidence="2" type="ORF">SAMN06264365_12466</name>
</gene>
<proteinExistence type="predicted"/>
<dbReference type="Pfam" id="PF02624">
    <property type="entry name" value="YcaO"/>
    <property type="match status" value="1"/>
</dbReference>
<organism evidence="2 3">
    <name type="scientific">Actinoplanes regularis</name>
    <dbReference type="NCBI Taxonomy" id="52697"/>
    <lineage>
        <taxon>Bacteria</taxon>
        <taxon>Bacillati</taxon>
        <taxon>Actinomycetota</taxon>
        <taxon>Actinomycetes</taxon>
        <taxon>Micromonosporales</taxon>
        <taxon>Micromonosporaceae</taxon>
        <taxon>Actinoplanes</taxon>
    </lineage>
</organism>
<dbReference type="InterPro" id="IPR027624">
    <property type="entry name" value="TOMM_cyclo_SagD"/>
</dbReference>
<dbReference type="NCBIfam" id="TIGR03604">
    <property type="entry name" value="TOMM_cyclo_SagD"/>
    <property type="match status" value="1"/>
</dbReference>
<dbReference type="NCBIfam" id="TIGR00702">
    <property type="entry name" value="YcaO-type kinase domain"/>
    <property type="match status" value="1"/>
</dbReference>
<dbReference type="InterPro" id="IPR003776">
    <property type="entry name" value="YcaO-like_dom"/>
</dbReference>
<evidence type="ECO:0000313" key="3">
    <source>
        <dbReference type="Proteomes" id="UP000198415"/>
    </source>
</evidence>
<keyword evidence="2" id="KW-0808">Transferase</keyword>
<dbReference type="OrthoDB" id="2379922at2"/>
<dbReference type="PANTHER" id="PTHR37809">
    <property type="entry name" value="RIBOSOMAL PROTEIN S12 METHYLTHIOTRANSFERASE ACCESSORY FACTOR YCAO"/>
    <property type="match status" value="1"/>
</dbReference>
<dbReference type="Proteomes" id="UP000198415">
    <property type="component" value="Unassembled WGS sequence"/>
</dbReference>
<reference evidence="2 3" key="1">
    <citation type="submission" date="2017-06" db="EMBL/GenBank/DDBJ databases">
        <authorList>
            <person name="Kim H.J."/>
            <person name="Triplett B.A."/>
        </authorList>
    </citation>
    <scope>NUCLEOTIDE SEQUENCE [LARGE SCALE GENOMIC DNA]</scope>
    <source>
        <strain evidence="2 3">DSM 43151</strain>
    </source>
</reference>
<dbReference type="NCBIfam" id="TIGR03882">
    <property type="entry name" value="cyclo_dehyd_2"/>
    <property type="match status" value="1"/>
</dbReference>
<evidence type="ECO:0000313" key="2">
    <source>
        <dbReference type="EMBL" id="SNS79878.1"/>
    </source>
</evidence>
<dbReference type="Gene3D" id="3.90.930.60">
    <property type="match status" value="1"/>
</dbReference>
<keyword evidence="3" id="KW-1185">Reference proteome</keyword>
<dbReference type="SUPFAM" id="SSF69572">
    <property type="entry name" value="Activating enzymes of the ubiquitin-like proteins"/>
    <property type="match status" value="1"/>
</dbReference>
<dbReference type="InterPro" id="IPR035985">
    <property type="entry name" value="Ubiquitin-activating_enz"/>
</dbReference>